<proteinExistence type="predicted"/>
<evidence type="ECO:0000313" key="4">
    <source>
        <dbReference type="Proteomes" id="UP000186132"/>
    </source>
</evidence>
<keyword evidence="2" id="KW-0732">Signal</keyword>
<dbReference type="PROSITE" id="PS51257">
    <property type="entry name" value="PROKAR_LIPOPROTEIN"/>
    <property type="match status" value="1"/>
</dbReference>
<feature type="region of interest" description="Disordered" evidence="1">
    <location>
        <begin position="242"/>
        <end position="263"/>
    </location>
</feature>
<dbReference type="AlphaFoldDB" id="A0A1M5HRP2"/>
<dbReference type="RefSeq" id="WP_073388371.1">
    <property type="nucleotide sequence ID" value="NZ_FQVU01000002.1"/>
</dbReference>
<evidence type="ECO:0000256" key="2">
    <source>
        <dbReference type="SAM" id="SignalP"/>
    </source>
</evidence>
<reference evidence="3 4" key="1">
    <citation type="submission" date="2016-11" db="EMBL/GenBank/DDBJ databases">
        <authorList>
            <person name="Jaros S."/>
            <person name="Januszkiewicz K."/>
            <person name="Wedrychowicz H."/>
        </authorList>
    </citation>
    <scope>NUCLEOTIDE SEQUENCE [LARGE SCALE GENOMIC DNA]</scope>
    <source>
        <strain evidence="3 4">DSM 45627</strain>
    </source>
</reference>
<evidence type="ECO:0000256" key="1">
    <source>
        <dbReference type="SAM" id="MobiDB-lite"/>
    </source>
</evidence>
<name>A0A1M5HRP2_9ACTN</name>
<feature type="compositionally biased region" description="Low complexity" evidence="1">
    <location>
        <begin position="247"/>
        <end position="263"/>
    </location>
</feature>
<keyword evidence="4" id="KW-1185">Reference proteome</keyword>
<evidence type="ECO:0008006" key="5">
    <source>
        <dbReference type="Google" id="ProtNLM"/>
    </source>
</evidence>
<dbReference type="EMBL" id="FQVU01000002">
    <property type="protein sequence ID" value="SHG18616.1"/>
    <property type="molecule type" value="Genomic_DNA"/>
</dbReference>
<feature type="chain" id="PRO_5038492849" description="Lipoprotein" evidence="2">
    <location>
        <begin position="22"/>
        <end position="263"/>
    </location>
</feature>
<protein>
    <recommendedName>
        <fullName evidence="5">Lipoprotein</fullName>
    </recommendedName>
</protein>
<dbReference type="OrthoDB" id="5146220at2"/>
<feature type="signal peptide" evidence="2">
    <location>
        <begin position="1"/>
        <end position="21"/>
    </location>
</feature>
<sequence length="263" mass="27066">MSRKLSLGVAALTILTAGLSACSSDTNHSTSNSSARNAATADYAINVLTRYVKADGAAELFTPKTVTDALPNVRYYDGSHYIHYSTLVATGSFGSFTTPQPRLGTDSSEPADAGSNSPPWKLVISQFRVASKVANSAEGARVKVGDSLPVTFYLPPDTDSDAFGASLAKMGNTVVFLTGGFQGSTTWDIADNALLGAIKTNTGKIRMSVATTGEGTETEATDGIIIDADTVAELKKAAATPETIEVGPAATSTSGTPSATPSR</sequence>
<gene>
    <name evidence="3" type="ORF">SAMN05443575_1613</name>
</gene>
<evidence type="ECO:0000313" key="3">
    <source>
        <dbReference type="EMBL" id="SHG18616.1"/>
    </source>
</evidence>
<organism evidence="3 4">
    <name type="scientific">Jatrophihabitans endophyticus</name>
    <dbReference type="NCBI Taxonomy" id="1206085"/>
    <lineage>
        <taxon>Bacteria</taxon>
        <taxon>Bacillati</taxon>
        <taxon>Actinomycetota</taxon>
        <taxon>Actinomycetes</taxon>
        <taxon>Jatrophihabitantales</taxon>
        <taxon>Jatrophihabitantaceae</taxon>
        <taxon>Jatrophihabitans</taxon>
    </lineage>
</organism>
<dbReference type="Proteomes" id="UP000186132">
    <property type="component" value="Unassembled WGS sequence"/>
</dbReference>
<accession>A0A1M5HRP2</accession>